<feature type="compositionally biased region" description="Basic and acidic residues" evidence="1">
    <location>
        <begin position="216"/>
        <end position="245"/>
    </location>
</feature>
<comment type="caution">
    <text evidence="2">The sequence shown here is derived from an EMBL/GenBank/DDBJ whole genome shotgun (WGS) entry which is preliminary data.</text>
</comment>
<dbReference type="GO" id="GO:0003676">
    <property type="term" value="F:nucleic acid binding"/>
    <property type="evidence" value="ECO:0007669"/>
    <property type="project" value="InterPro"/>
</dbReference>
<gene>
    <name evidence="2" type="ORF">RFI_22395</name>
</gene>
<feature type="compositionally biased region" description="Basic residues" evidence="1">
    <location>
        <begin position="260"/>
        <end position="277"/>
    </location>
</feature>
<dbReference type="InterPro" id="IPR040397">
    <property type="entry name" value="SWAP"/>
</dbReference>
<protein>
    <recommendedName>
        <fullName evidence="4">RRM domain-containing protein</fullName>
    </recommendedName>
</protein>
<feature type="region of interest" description="Disordered" evidence="1">
    <location>
        <begin position="143"/>
        <end position="280"/>
    </location>
</feature>
<dbReference type="AlphaFoldDB" id="X6MMA6"/>
<accession>X6MMA6</accession>
<name>X6MMA6_RETFI</name>
<feature type="non-terminal residue" evidence="2">
    <location>
        <position position="1"/>
    </location>
</feature>
<dbReference type="Proteomes" id="UP000023152">
    <property type="component" value="Unassembled WGS sequence"/>
</dbReference>
<proteinExistence type="predicted"/>
<dbReference type="InterPro" id="IPR035979">
    <property type="entry name" value="RBD_domain_sf"/>
</dbReference>
<keyword evidence="3" id="KW-1185">Reference proteome</keyword>
<organism evidence="2 3">
    <name type="scientific">Reticulomyxa filosa</name>
    <dbReference type="NCBI Taxonomy" id="46433"/>
    <lineage>
        <taxon>Eukaryota</taxon>
        <taxon>Sar</taxon>
        <taxon>Rhizaria</taxon>
        <taxon>Retaria</taxon>
        <taxon>Foraminifera</taxon>
        <taxon>Monothalamids</taxon>
        <taxon>Reticulomyxidae</taxon>
        <taxon>Reticulomyxa</taxon>
    </lineage>
</organism>
<dbReference type="EMBL" id="ASPP01019601">
    <property type="protein sequence ID" value="ETO14969.1"/>
    <property type="molecule type" value="Genomic_DNA"/>
</dbReference>
<dbReference type="GO" id="GO:0000395">
    <property type="term" value="P:mRNA 5'-splice site recognition"/>
    <property type="evidence" value="ECO:0007669"/>
    <property type="project" value="TreeGrafter"/>
</dbReference>
<feature type="compositionally biased region" description="Basic and acidic residues" evidence="1">
    <location>
        <begin position="159"/>
        <end position="177"/>
    </location>
</feature>
<evidence type="ECO:0008006" key="4">
    <source>
        <dbReference type="Google" id="ProtNLM"/>
    </source>
</evidence>
<dbReference type="PANTHER" id="PTHR13161">
    <property type="entry name" value="SPLICING FACTOR SUPPRESSOR OF WHITE APRICOT"/>
    <property type="match status" value="1"/>
</dbReference>
<dbReference type="PANTHER" id="PTHR13161:SF15">
    <property type="entry name" value="SPLICING FACTOR, SUPPRESSOR OF WHITE-APRICOT HOMOLOG"/>
    <property type="match status" value="1"/>
</dbReference>
<evidence type="ECO:0000256" key="1">
    <source>
        <dbReference type="SAM" id="MobiDB-lite"/>
    </source>
</evidence>
<evidence type="ECO:0000313" key="3">
    <source>
        <dbReference type="Proteomes" id="UP000023152"/>
    </source>
</evidence>
<sequence length="331" mass="37530">TSRYAFVEFDSREAAQKSFNKSRTMLFDRPIKVGPANNPIFKKGGLFSAPSAMVGPSNATLGGLSSFSGSLGGNLLNNTTSTPGGVGTSNPAIGTRQSNALGLIGSHAGMGTVGVGLMNPLISPNNLLLAALNYQMTAQPQASTASLPVDNGDKAQIPTKKEEKKSNSSRETSESRSRSRHSKKSDKNSSSRHGRSRHHDKDVDMLLYRSHRSSRRSVDNDNKSKRNQRERDKDRQRERNRDRDRRRSRRESDSDDSEKSRHRHKRKHKKSRRHRRRHETDSDSEGFFFLLFFVFEEEEKIIIKKQIGQTLRHKTYRQTNTFTKFNQKKNE</sequence>
<dbReference type="SUPFAM" id="SSF54928">
    <property type="entry name" value="RNA-binding domain, RBD"/>
    <property type="match status" value="1"/>
</dbReference>
<reference evidence="2 3" key="1">
    <citation type="journal article" date="2013" name="Curr. Biol.">
        <title>The Genome of the Foraminiferan Reticulomyxa filosa.</title>
        <authorList>
            <person name="Glockner G."/>
            <person name="Hulsmann N."/>
            <person name="Schleicher M."/>
            <person name="Noegel A.A."/>
            <person name="Eichinger L."/>
            <person name="Gallinger C."/>
            <person name="Pawlowski J."/>
            <person name="Sierra R."/>
            <person name="Euteneuer U."/>
            <person name="Pillet L."/>
            <person name="Moustafa A."/>
            <person name="Platzer M."/>
            <person name="Groth M."/>
            <person name="Szafranski K."/>
            <person name="Schliwa M."/>
        </authorList>
    </citation>
    <scope>NUCLEOTIDE SEQUENCE [LARGE SCALE GENOMIC DNA]</scope>
</reference>
<feature type="compositionally biased region" description="Basic residues" evidence="1">
    <location>
        <begin position="178"/>
        <end position="198"/>
    </location>
</feature>
<evidence type="ECO:0000313" key="2">
    <source>
        <dbReference type="EMBL" id="ETO14969.1"/>
    </source>
</evidence>